<dbReference type="RefSeq" id="WP_093115463.1">
    <property type="nucleotide sequence ID" value="NZ_FNWJ01000001.1"/>
</dbReference>
<dbReference type="InterPro" id="IPR029787">
    <property type="entry name" value="Nucleotide_cyclase"/>
</dbReference>
<dbReference type="InterPro" id="IPR043128">
    <property type="entry name" value="Rev_trsase/Diguanyl_cyclase"/>
</dbReference>
<protein>
    <submittedName>
        <fullName evidence="3">Diguanylate cyclase (GGDEF) domain-containing protein</fullName>
    </submittedName>
</protein>
<dbReference type="Gene3D" id="3.30.70.270">
    <property type="match status" value="1"/>
</dbReference>
<dbReference type="AlphaFoldDB" id="A0A1H6FKR9"/>
<accession>A0A1H6FKR9</accession>
<evidence type="ECO:0000313" key="4">
    <source>
        <dbReference type="Proteomes" id="UP000222056"/>
    </source>
</evidence>
<name>A0A1H6FKR9_THEAL</name>
<dbReference type="OrthoDB" id="23692at2"/>
<dbReference type="PANTHER" id="PTHR45138">
    <property type="entry name" value="REGULATORY COMPONENTS OF SENSORY TRANSDUCTION SYSTEM"/>
    <property type="match status" value="1"/>
</dbReference>
<feature type="domain" description="GGDEF" evidence="2">
    <location>
        <begin position="194"/>
        <end position="325"/>
    </location>
</feature>
<dbReference type="Pfam" id="PF00990">
    <property type="entry name" value="GGDEF"/>
    <property type="match status" value="1"/>
</dbReference>
<dbReference type="FunFam" id="3.30.70.270:FF:000001">
    <property type="entry name" value="Diguanylate cyclase domain protein"/>
    <property type="match status" value="1"/>
</dbReference>
<dbReference type="PANTHER" id="PTHR45138:SF9">
    <property type="entry name" value="DIGUANYLATE CYCLASE DGCM-RELATED"/>
    <property type="match status" value="1"/>
</dbReference>
<keyword evidence="4" id="KW-1185">Reference proteome</keyword>
<dbReference type="SMART" id="SM00267">
    <property type="entry name" value="GGDEF"/>
    <property type="match status" value="1"/>
</dbReference>
<dbReference type="NCBIfam" id="TIGR00254">
    <property type="entry name" value="GGDEF"/>
    <property type="match status" value="1"/>
</dbReference>
<dbReference type="PROSITE" id="PS50887">
    <property type="entry name" value="GGDEF"/>
    <property type="match status" value="1"/>
</dbReference>
<proteinExistence type="predicted"/>
<organism evidence="3 4">
    <name type="scientific">Thermoleophilum album</name>
    <dbReference type="NCBI Taxonomy" id="29539"/>
    <lineage>
        <taxon>Bacteria</taxon>
        <taxon>Bacillati</taxon>
        <taxon>Actinomycetota</taxon>
        <taxon>Thermoleophilia</taxon>
        <taxon>Thermoleophilales</taxon>
        <taxon>Thermoleophilaceae</taxon>
        <taxon>Thermoleophilum</taxon>
    </lineage>
</organism>
<sequence>MGTPHNEERSASQVAIAAAMARLGALREELSKRYLLRLIERASLEEMRALPLDRVARELPRLVGDLIDLAASGDSPPDVLADLRLHAAFLVELRARNDDPVAALMRDCAALQGVLVETLADQFAEEPELISTGVASLVGACAHLQSAVIDVYLQQHARELERQALTDPLTGLWNVRYLRRQIQYLVDLYHRYEQPFAVLLLDVNGLKQVNDSYGHQVGDRVLVQIALALRRSVRAVDTAARIGGDEFCVLAPNQRADSANVLAERLARAIAEGISDPEPGLITASIGVAACPEHGDQAETLLAAADQAMYQAKAAGETVAVAPLRPVPDGDRGEGPAQGPAPTRPPRGPRPAR</sequence>
<evidence type="ECO:0000256" key="1">
    <source>
        <dbReference type="SAM" id="MobiDB-lite"/>
    </source>
</evidence>
<evidence type="ECO:0000259" key="2">
    <source>
        <dbReference type="PROSITE" id="PS50887"/>
    </source>
</evidence>
<dbReference type="STRING" id="29539.SAMN02745716_0233"/>
<reference evidence="4" key="1">
    <citation type="submission" date="2016-10" db="EMBL/GenBank/DDBJ databases">
        <authorList>
            <person name="Varghese N."/>
            <person name="Submissions S."/>
        </authorList>
    </citation>
    <scope>NUCLEOTIDE SEQUENCE [LARGE SCALE GENOMIC DNA]</scope>
    <source>
        <strain evidence="4">ATCC 35263</strain>
    </source>
</reference>
<dbReference type="InterPro" id="IPR000160">
    <property type="entry name" value="GGDEF_dom"/>
</dbReference>
<dbReference type="SUPFAM" id="SSF55073">
    <property type="entry name" value="Nucleotide cyclase"/>
    <property type="match status" value="1"/>
</dbReference>
<dbReference type="Proteomes" id="UP000222056">
    <property type="component" value="Unassembled WGS sequence"/>
</dbReference>
<gene>
    <name evidence="3" type="ORF">SAMN02745716_0233</name>
</gene>
<dbReference type="EMBL" id="FNWJ01000001">
    <property type="protein sequence ID" value="SEH10384.1"/>
    <property type="molecule type" value="Genomic_DNA"/>
</dbReference>
<feature type="compositionally biased region" description="Pro residues" evidence="1">
    <location>
        <begin position="342"/>
        <end position="353"/>
    </location>
</feature>
<dbReference type="InterPro" id="IPR050469">
    <property type="entry name" value="Diguanylate_Cyclase"/>
</dbReference>
<evidence type="ECO:0000313" key="3">
    <source>
        <dbReference type="EMBL" id="SEH10384.1"/>
    </source>
</evidence>
<dbReference type="GO" id="GO:0052621">
    <property type="term" value="F:diguanylate cyclase activity"/>
    <property type="evidence" value="ECO:0007669"/>
    <property type="project" value="TreeGrafter"/>
</dbReference>
<dbReference type="CDD" id="cd01949">
    <property type="entry name" value="GGDEF"/>
    <property type="match status" value="1"/>
</dbReference>
<feature type="region of interest" description="Disordered" evidence="1">
    <location>
        <begin position="321"/>
        <end position="353"/>
    </location>
</feature>